<protein>
    <submittedName>
        <fullName evidence="2">GCN5-related N-acetyltransferase</fullName>
    </submittedName>
</protein>
<dbReference type="Proteomes" id="UP000004508">
    <property type="component" value="Unassembled WGS sequence"/>
</dbReference>
<gene>
    <name evidence="2" type="ORF">Krac_11873</name>
</gene>
<comment type="caution">
    <text evidence="2">The sequence shown here is derived from an EMBL/GenBank/DDBJ whole genome shotgun (WGS) entry which is preliminary data.</text>
</comment>
<dbReference type="Pfam" id="PF00583">
    <property type="entry name" value="Acetyltransf_1"/>
    <property type="match status" value="1"/>
</dbReference>
<dbReference type="RefSeq" id="WP_007907461.1">
    <property type="nucleotide sequence ID" value="NZ_ADVG01000001.1"/>
</dbReference>
<dbReference type="Gene3D" id="3.40.630.30">
    <property type="match status" value="1"/>
</dbReference>
<dbReference type="STRING" id="485913.Krac_11873"/>
<dbReference type="FunCoup" id="D6TDX8">
    <property type="interactions" value="20"/>
</dbReference>
<evidence type="ECO:0000313" key="3">
    <source>
        <dbReference type="Proteomes" id="UP000004508"/>
    </source>
</evidence>
<dbReference type="AlphaFoldDB" id="D6TDX8"/>
<dbReference type="InParanoid" id="D6TDX8"/>
<dbReference type="GO" id="GO:0016747">
    <property type="term" value="F:acyltransferase activity, transferring groups other than amino-acyl groups"/>
    <property type="evidence" value="ECO:0007669"/>
    <property type="project" value="InterPro"/>
</dbReference>
<name>D6TDX8_KTERA</name>
<dbReference type="InterPro" id="IPR016181">
    <property type="entry name" value="Acyl_CoA_acyltransferase"/>
</dbReference>
<dbReference type="eggNOG" id="COG0456">
    <property type="taxonomic scope" value="Bacteria"/>
</dbReference>
<feature type="domain" description="N-acetyltransferase" evidence="1">
    <location>
        <begin position="6"/>
        <end position="139"/>
    </location>
</feature>
<reference evidence="2 3" key="1">
    <citation type="journal article" date="2011" name="Stand. Genomic Sci.">
        <title>Non-contiguous finished genome sequence and contextual data of the filamentous soil bacterium Ktedonobacter racemifer type strain (SOSP1-21).</title>
        <authorList>
            <person name="Chang Y.J."/>
            <person name="Land M."/>
            <person name="Hauser L."/>
            <person name="Chertkov O."/>
            <person name="Del Rio T.G."/>
            <person name="Nolan M."/>
            <person name="Copeland A."/>
            <person name="Tice H."/>
            <person name="Cheng J.F."/>
            <person name="Lucas S."/>
            <person name="Han C."/>
            <person name="Goodwin L."/>
            <person name="Pitluck S."/>
            <person name="Ivanova N."/>
            <person name="Ovchinikova G."/>
            <person name="Pati A."/>
            <person name="Chen A."/>
            <person name="Palaniappan K."/>
            <person name="Mavromatis K."/>
            <person name="Liolios K."/>
            <person name="Brettin T."/>
            <person name="Fiebig A."/>
            <person name="Rohde M."/>
            <person name="Abt B."/>
            <person name="Goker M."/>
            <person name="Detter J.C."/>
            <person name="Woyke T."/>
            <person name="Bristow J."/>
            <person name="Eisen J.A."/>
            <person name="Markowitz V."/>
            <person name="Hugenholtz P."/>
            <person name="Kyrpides N.C."/>
            <person name="Klenk H.P."/>
            <person name="Lapidus A."/>
        </authorList>
    </citation>
    <scope>NUCLEOTIDE SEQUENCE [LARGE SCALE GENOMIC DNA]</scope>
    <source>
        <strain evidence="3">DSM 44963</strain>
    </source>
</reference>
<dbReference type="SUPFAM" id="SSF55729">
    <property type="entry name" value="Acyl-CoA N-acyltransferases (Nat)"/>
    <property type="match status" value="1"/>
</dbReference>
<organism evidence="2 3">
    <name type="scientific">Ktedonobacter racemifer DSM 44963</name>
    <dbReference type="NCBI Taxonomy" id="485913"/>
    <lineage>
        <taxon>Bacteria</taxon>
        <taxon>Bacillati</taxon>
        <taxon>Chloroflexota</taxon>
        <taxon>Ktedonobacteria</taxon>
        <taxon>Ktedonobacterales</taxon>
        <taxon>Ktedonobacteraceae</taxon>
        <taxon>Ktedonobacter</taxon>
    </lineage>
</organism>
<keyword evidence="2" id="KW-0808">Transferase</keyword>
<evidence type="ECO:0000259" key="1">
    <source>
        <dbReference type="PROSITE" id="PS51186"/>
    </source>
</evidence>
<keyword evidence="3" id="KW-1185">Reference proteome</keyword>
<dbReference type="OrthoDB" id="7365228at2"/>
<sequence>MQKRAFYIRALAPEDRAWLIQFIHEHWGDSIMISRGVTHDLTTYPGFIAIHDGERIGLLTYHIQEHNCEVTSLNSLLPGLGIGTALLEAARGEAVHQHCSRLWLITTNDNIDALRFYQKRGFTLVAVHRDAISESRKIKPGIPLLGEYGIPIRDEIELEFLLA</sequence>
<dbReference type="PROSITE" id="PS51186">
    <property type="entry name" value="GNAT"/>
    <property type="match status" value="1"/>
</dbReference>
<evidence type="ECO:0000313" key="2">
    <source>
        <dbReference type="EMBL" id="EFH90260.1"/>
    </source>
</evidence>
<accession>D6TDX8</accession>
<dbReference type="InterPro" id="IPR000182">
    <property type="entry name" value="GNAT_dom"/>
</dbReference>
<dbReference type="CDD" id="cd04301">
    <property type="entry name" value="NAT_SF"/>
    <property type="match status" value="1"/>
</dbReference>
<dbReference type="EMBL" id="ADVG01000001">
    <property type="protein sequence ID" value="EFH90260.1"/>
    <property type="molecule type" value="Genomic_DNA"/>
</dbReference>
<proteinExistence type="predicted"/>